<feature type="transmembrane region" description="Helical" evidence="1">
    <location>
        <begin position="173"/>
        <end position="191"/>
    </location>
</feature>
<dbReference type="RefSeq" id="WP_283238441.1">
    <property type="nucleotide sequence ID" value="NZ_JASGBP010000002.1"/>
</dbReference>
<dbReference type="InterPro" id="IPR003675">
    <property type="entry name" value="Rce1/LyrA-like_dom"/>
</dbReference>
<evidence type="ECO:0000259" key="2">
    <source>
        <dbReference type="Pfam" id="PF02517"/>
    </source>
</evidence>
<dbReference type="Proteomes" id="UP001230035">
    <property type="component" value="Unassembled WGS sequence"/>
</dbReference>
<protein>
    <submittedName>
        <fullName evidence="3">Type II CAAX endopeptidase family protein</fullName>
    </submittedName>
</protein>
<keyword evidence="1" id="KW-0812">Transmembrane</keyword>
<keyword evidence="4" id="KW-1185">Reference proteome</keyword>
<feature type="transmembrane region" description="Helical" evidence="1">
    <location>
        <begin position="33"/>
        <end position="52"/>
    </location>
</feature>
<comment type="caution">
    <text evidence="3">The sequence shown here is derived from an EMBL/GenBank/DDBJ whole genome shotgun (WGS) entry which is preliminary data.</text>
</comment>
<feature type="domain" description="CAAX prenyl protease 2/Lysostaphin resistance protein A-like" evidence="2">
    <location>
        <begin position="119"/>
        <end position="209"/>
    </location>
</feature>
<gene>
    <name evidence="3" type="ORF">QHT84_04935</name>
</gene>
<keyword evidence="1" id="KW-1133">Transmembrane helix</keyword>
<proteinExistence type="predicted"/>
<evidence type="ECO:0000256" key="1">
    <source>
        <dbReference type="SAM" id="Phobius"/>
    </source>
</evidence>
<feature type="transmembrane region" description="Helical" evidence="1">
    <location>
        <begin position="9"/>
        <end position="27"/>
    </location>
</feature>
<evidence type="ECO:0000313" key="4">
    <source>
        <dbReference type="Proteomes" id="UP001230035"/>
    </source>
</evidence>
<feature type="transmembrane region" description="Helical" evidence="1">
    <location>
        <begin position="64"/>
        <end position="84"/>
    </location>
</feature>
<dbReference type="EMBL" id="JASGBP010000002">
    <property type="protein sequence ID" value="MDI9256754.1"/>
    <property type="molecule type" value="Genomic_DNA"/>
</dbReference>
<accession>A0ABT6XNT8</accession>
<keyword evidence="1" id="KW-0472">Membrane</keyword>
<dbReference type="Pfam" id="PF02517">
    <property type="entry name" value="Rce1-like"/>
    <property type="match status" value="1"/>
</dbReference>
<feature type="transmembrane region" description="Helical" evidence="1">
    <location>
        <begin position="198"/>
        <end position="218"/>
    </location>
</feature>
<sequence>MNTAFLHSIYGKIWALLSILALNAFVFNPWTKFPYTFVILIAAVLLISYGQYNRLTELGFHSRYSLPKVLLIAVGLFLVVEPFVDFVLQPFTNWITNSPPDYGGFEILKGNTQMYQKYLLYTWISAAFGEEILYRGFLFQQLAILLPQSKYTLPLTVLLSSVLFAVPHLYMGWSGVAFTFCFGVLIGLIYIRFHYNLWITILLHGLVDTLFITLAYTGRLEYYEWVSRWWTHLF</sequence>
<evidence type="ECO:0000313" key="3">
    <source>
        <dbReference type="EMBL" id="MDI9256754.1"/>
    </source>
</evidence>
<name>A0ABT6XNT8_9FLAO</name>
<reference evidence="3 4" key="1">
    <citation type="submission" date="2023-05" db="EMBL/GenBank/DDBJ databases">
        <title>Flavobacterium sedimenti sp. nov., isolated from the sediment.</title>
        <authorList>
            <person name="Wu N."/>
        </authorList>
    </citation>
    <scope>NUCLEOTIDE SEQUENCE [LARGE SCALE GENOMIC DNA]</scope>
    <source>
        <strain evidence="3 4">YZ-48</strain>
    </source>
</reference>
<organism evidence="3 4">
    <name type="scientific">Flavobacterium sedimenticola</name>
    <dbReference type="NCBI Taxonomy" id="3043286"/>
    <lineage>
        <taxon>Bacteria</taxon>
        <taxon>Pseudomonadati</taxon>
        <taxon>Bacteroidota</taxon>
        <taxon>Flavobacteriia</taxon>
        <taxon>Flavobacteriales</taxon>
        <taxon>Flavobacteriaceae</taxon>
        <taxon>Flavobacterium</taxon>
    </lineage>
</organism>